<proteinExistence type="predicted"/>
<dbReference type="EMBL" id="CM017699">
    <property type="protein sequence ID" value="TYG90591.1"/>
    <property type="molecule type" value="Genomic_DNA"/>
</dbReference>
<keyword evidence="2" id="KW-1185">Reference proteome</keyword>
<sequence length="39" mass="4015">MSHNMKVSTARKASFGETCGKTLLLSGPCSSSADTSIIP</sequence>
<evidence type="ECO:0000313" key="2">
    <source>
        <dbReference type="Proteomes" id="UP000323506"/>
    </source>
</evidence>
<organism evidence="1 2">
    <name type="scientific">Gossypium darwinii</name>
    <name type="common">Darwin's cotton</name>
    <name type="synonym">Gossypium barbadense var. darwinii</name>
    <dbReference type="NCBI Taxonomy" id="34276"/>
    <lineage>
        <taxon>Eukaryota</taxon>
        <taxon>Viridiplantae</taxon>
        <taxon>Streptophyta</taxon>
        <taxon>Embryophyta</taxon>
        <taxon>Tracheophyta</taxon>
        <taxon>Spermatophyta</taxon>
        <taxon>Magnoliopsida</taxon>
        <taxon>eudicotyledons</taxon>
        <taxon>Gunneridae</taxon>
        <taxon>Pentapetalae</taxon>
        <taxon>rosids</taxon>
        <taxon>malvids</taxon>
        <taxon>Malvales</taxon>
        <taxon>Malvaceae</taxon>
        <taxon>Malvoideae</taxon>
        <taxon>Gossypium</taxon>
    </lineage>
</organism>
<reference evidence="1 2" key="1">
    <citation type="submission" date="2019-06" db="EMBL/GenBank/DDBJ databases">
        <title>WGS assembly of Gossypium darwinii.</title>
        <authorList>
            <person name="Chen Z.J."/>
            <person name="Sreedasyam A."/>
            <person name="Ando A."/>
            <person name="Song Q."/>
            <person name="De L."/>
            <person name="Hulse-Kemp A."/>
            <person name="Ding M."/>
            <person name="Ye W."/>
            <person name="Kirkbride R."/>
            <person name="Jenkins J."/>
            <person name="Plott C."/>
            <person name="Lovell J."/>
            <person name="Lin Y.-M."/>
            <person name="Vaughn R."/>
            <person name="Liu B."/>
            <person name="Li W."/>
            <person name="Simpson S."/>
            <person name="Scheffler B."/>
            <person name="Saski C."/>
            <person name="Grover C."/>
            <person name="Hu G."/>
            <person name="Conover J."/>
            <person name="Carlson J."/>
            <person name="Shu S."/>
            <person name="Boston L."/>
            <person name="Williams M."/>
            <person name="Peterson D."/>
            <person name="Mcgee K."/>
            <person name="Jones D."/>
            <person name="Wendel J."/>
            <person name="Stelly D."/>
            <person name="Grimwood J."/>
            <person name="Schmutz J."/>
        </authorList>
    </citation>
    <scope>NUCLEOTIDE SEQUENCE [LARGE SCALE GENOMIC DNA]</scope>
    <source>
        <strain evidence="1">1808015.09</strain>
    </source>
</reference>
<name>A0A5D2EBT0_GOSDA</name>
<dbReference type="AlphaFoldDB" id="A0A5D2EBT0"/>
<accession>A0A5D2EBT0</accession>
<dbReference type="Proteomes" id="UP000323506">
    <property type="component" value="Chromosome A12"/>
</dbReference>
<evidence type="ECO:0000313" key="1">
    <source>
        <dbReference type="EMBL" id="TYG90591.1"/>
    </source>
</evidence>
<protein>
    <submittedName>
        <fullName evidence="1">Uncharacterized protein</fullName>
    </submittedName>
</protein>
<gene>
    <name evidence="1" type="ORF">ES288_A12G193600v1</name>
</gene>